<dbReference type="PANTHER" id="PTHR11662">
    <property type="entry name" value="SOLUTE CARRIER FAMILY 17"/>
    <property type="match status" value="1"/>
</dbReference>
<comment type="subcellular location">
    <subcellularLocation>
        <location evidence="1">Membrane</location>
        <topology evidence="1">Multi-pass membrane protein</topology>
    </subcellularLocation>
</comment>
<keyword evidence="5 7" id="KW-1133">Transmembrane helix</keyword>
<keyword evidence="3 7" id="KW-0812">Transmembrane</keyword>
<dbReference type="Pfam" id="PF07690">
    <property type="entry name" value="MFS_1"/>
    <property type="match status" value="1"/>
</dbReference>
<keyword evidence="2" id="KW-0813">Transport</keyword>
<feature type="transmembrane region" description="Helical" evidence="7">
    <location>
        <begin position="400"/>
        <end position="422"/>
    </location>
</feature>
<feature type="transmembrane region" description="Helical" evidence="7">
    <location>
        <begin position="165"/>
        <end position="189"/>
    </location>
</feature>
<evidence type="ECO:0000256" key="3">
    <source>
        <dbReference type="ARBA" id="ARBA00022692"/>
    </source>
</evidence>
<evidence type="ECO:0000256" key="6">
    <source>
        <dbReference type="ARBA" id="ARBA00023136"/>
    </source>
</evidence>
<organism evidence="9 10">
    <name type="scientific">Lymnaea stagnalis</name>
    <name type="common">Great pond snail</name>
    <name type="synonym">Helix stagnalis</name>
    <dbReference type="NCBI Taxonomy" id="6523"/>
    <lineage>
        <taxon>Eukaryota</taxon>
        <taxon>Metazoa</taxon>
        <taxon>Spiralia</taxon>
        <taxon>Lophotrochozoa</taxon>
        <taxon>Mollusca</taxon>
        <taxon>Gastropoda</taxon>
        <taxon>Heterobranchia</taxon>
        <taxon>Euthyneura</taxon>
        <taxon>Panpulmonata</taxon>
        <taxon>Hygrophila</taxon>
        <taxon>Lymnaeoidea</taxon>
        <taxon>Lymnaeidae</taxon>
        <taxon>Lymnaea</taxon>
    </lineage>
</organism>
<accession>A0AAV2H3D1</accession>
<dbReference type="PROSITE" id="PS50850">
    <property type="entry name" value="MFS"/>
    <property type="match status" value="1"/>
</dbReference>
<comment type="caution">
    <text evidence="9">The sequence shown here is derived from an EMBL/GenBank/DDBJ whole genome shotgun (WGS) entry which is preliminary data.</text>
</comment>
<keyword evidence="10" id="KW-1185">Reference proteome</keyword>
<dbReference type="GO" id="GO:0015293">
    <property type="term" value="F:symporter activity"/>
    <property type="evidence" value="ECO:0007669"/>
    <property type="project" value="UniProtKB-KW"/>
</dbReference>
<proteinExistence type="predicted"/>
<feature type="domain" description="Major facilitator superfamily (MFS) profile" evidence="8">
    <location>
        <begin position="26"/>
        <end position="493"/>
    </location>
</feature>
<feature type="transmembrane region" description="Helical" evidence="7">
    <location>
        <begin position="20"/>
        <end position="43"/>
    </location>
</feature>
<evidence type="ECO:0000256" key="1">
    <source>
        <dbReference type="ARBA" id="ARBA00004141"/>
    </source>
</evidence>
<feature type="transmembrane region" description="Helical" evidence="7">
    <location>
        <begin position="375"/>
        <end position="394"/>
    </location>
</feature>
<keyword evidence="4" id="KW-0769">Symport</keyword>
<dbReference type="InterPro" id="IPR036259">
    <property type="entry name" value="MFS_trans_sf"/>
</dbReference>
<dbReference type="CDD" id="cd17318">
    <property type="entry name" value="MFS_SLC17"/>
    <property type="match status" value="1"/>
</dbReference>
<feature type="transmembrane region" description="Helical" evidence="7">
    <location>
        <begin position="469"/>
        <end position="488"/>
    </location>
</feature>
<evidence type="ECO:0000256" key="2">
    <source>
        <dbReference type="ARBA" id="ARBA00022448"/>
    </source>
</evidence>
<dbReference type="GO" id="GO:0006820">
    <property type="term" value="P:monoatomic anion transport"/>
    <property type="evidence" value="ECO:0007669"/>
    <property type="project" value="TreeGrafter"/>
</dbReference>
<evidence type="ECO:0000256" key="4">
    <source>
        <dbReference type="ARBA" id="ARBA00022847"/>
    </source>
</evidence>
<gene>
    <name evidence="9" type="ORF">GSLYS_00000886001</name>
</gene>
<dbReference type="InterPro" id="IPR050382">
    <property type="entry name" value="MFS_Na/Anion_cotransporter"/>
</dbReference>
<feature type="transmembrane region" description="Helical" evidence="7">
    <location>
        <begin position="329"/>
        <end position="354"/>
    </location>
</feature>
<feature type="transmembrane region" description="Helical" evidence="7">
    <location>
        <begin position="201"/>
        <end position="223"/>
    </location>
</feature>
<name>A0AAV2H3D1_LYMST</name>
<dbReference type="SUPFAM" id="SSF103473">
    <property type="entry name" value="MFS general substrate transporter"/>
    <property type="match status" value="1"/>
</dbReference>
<dbReference type="PANTHER" id="PTHR11662:SF399">
    <property type="entry name" value="FI19708P1-RELATED"/>
    <property type="match status" value="1"/>
</dbReference>
<evidence type="ECO:0000256" key="7">
    <source>
        <dbReference type="SAM" id="Phobius"/>
    </source>
</evidence>
<feature type="transmembrane region" description="Helical" evidence="7">
    <location>
        <begin position="434"/>
        <end position="457"/>
    </location>
</feature>
<sequence>MAKTQEDDKKPDLQIDPREVPFWLSSRLALAVIGFLGFINVYAVRVNLSVAIVCMVNHTAIRKLSDVNSTSVRVSSECSASAAENSTDIADFNPLVNDNLGGYLEWDKTIQGTILGSFFWGYLIGQVPAGWLATRFGGKWVYAVTMLIASVATVFTPLLANASYIALIVLRVILGLVTGMTFPAMHTIWGKWAPPLERTKLITFTYAGAQVGIVVTFPLSGFLCEYGFAGGWPSVFYITGVACFIWSIVWIIFVSDDPANHKRIIDIERDYIISSLKSSAVSHKKSLKVPWLKILLSLPVWAIIVANVASDWGAYTLLTNIPTYINEVLMFNITSNGLVSALPYILFWAVINIGGWVADLVRNRGLLSTGVTRKVFTALGKIAPAIMLIALGYVDCSQPALAIGLLVFAVSLTGIQYSGFLVNHVDIAPAFAGILFGISNSLAAVTGFISPVIVGVITAENQTRSEWQIVFYIAAAIYVFGAIFYVIFASGELQSWAQEDHEDKGTEMTHKEEKYRMLSDRTIDA</sequence>
<dbReference type="Proteomes" id="UP001497497">
    <property type="component" value="Unassembled WGS sequence"/>
</dbReference>
<dbReference type="FunFam" id="1.20.1250.20:FF:000003">
    <property type="entry name" value="Solute carrier family 17 member 3"/>
    <property type="match status" value="1"/>
</dbReference>
<feature type="transmembrane region" description="Helical" evidence="7">
    <location>
        <begin position="291"/>
        <end position="309"/>
    </location>
</feature>
<dbReference type="InterPro" id="IPR011701">
    <property type="entry name" value="MFS"/>
</dbReference>
<keyword evidence="6 7" id="KW-0472">Membrane</keyword>
<dbReference type="EMBL" id="CAXITT010000008">
    <property type="protein sequence ID" value="CAL1526709.1"/>
    <property type="molecule type" value="Genomic_DNA"/>
</dbReference>
<reference evidence="9 10" key="1">
    <citation type="submission" date="2024-04" db="EMBL/GenBank/DDBJ databases">
        <authorList>
            <consortium name="Genoscope - CEA"/>
            <person name="William W."/>
        </authorList>
    </citation>
    <scope>NUCLEOTIDE SEQUENCE [LARGE SCALE GENOMIC DNA]</scope>
</reference>
<dbReference type="GO" id="GO:0016020">
    <property type="term" value="C:membrane"/>
    <property type="evidence" value="ECO:0007669"/>
    <property type="project" value="UniProtKB-SubCell"/>
</dbReference>
<feature type="transmembrane region" description="Helical" evidence="7">
    <location>
        <begin position="140"/>
        <end position="159"/>
    </location>
</feature>
<evidence type="ECO:0000259" key="8">
    <source>
        <dbReference type="PROSITE" id="PS50850"/>
    </source>
</evidence>
<dbReference type="InterPro" id="IPR020846">
    <property type="entry name" value="MFS_dom"/>
</dbReference>
<evidence type="ECO:0000313" key="9">
    <source>
        <dbReference type="EMBL" id="CAL1526709.1"/>
    </source>
</evidence>
<dbReference type="AlphaFoldDB" id="A0AAV2H3D1"/>
<protein>
    <recommendedName>
        <fullName evidence="8">Major facilitator superfamily (MFS) profile domain-containing protein</fullName>
    </recommendedName>
</protein>
<dbReference type="Gene3D" id="1.20.1250.20">
    <property type="entry name" value="MFS general substrate transporter like domains"/>
    <property type="match status" value="2"/>
</dbReference>
<evidence type="ECO:0000313" key="10">
    <source>
        <dbReference type="Proteomes" id="UP001497497"/>
    </source>
</evidence>
<feature type="transmembrane region" description="Helical" evidence="7">
    <location>
        <begin position="114"/>
        <end position="133"/>
    </location>
</feature>
<evidence type="ECO:0000256" key="5">
    <source>
        <dbReference type="ARBA" id="ARBA00022989"/>
    </source>
</evidence>
<feature type="transmembrane region" description="Helical" evidence="7">
    <location>
        <begin position="235"/>
        <end position="254"/>
    </location>
</feature>